<sequence>MAAAGSDTAPFTLEAGPGTDIWRKPPSTNVWNAPIVRTSSGPLKAFLSARVTFWAPWAHLYDQAGMLFVPRRTSSPSSSSSASTAPPEHWVKTGIEFYAGRPHLSTVTCDRFADWSLYPLLAAGGGRVADDGEVESVTLEVTRDGGAQGKNAWVHRLVLDVEGNVVERTPLRKICWIFADEDNGDDWVLDVSPLVARPDKTAQDALRVKFKEFNVEWSQ</sequence>
<dbReference type="PANTHER" id="PTHR35332:SF2">
    <property type="entry name" value="REGULATION OF ENOLASE PROTEIN 1"/>
    <property type="match status" value="1"/>
</dbReference>
<dbReference type="Gene3D" id="2.60.120.200">
    <property type="match status" value="1"/>
</dbReference>
<dbReference type="AlphaFoldDB" id="A0A4V1XCH3"/>
<keyword evidence="3" id="KW-1185">Reference proteome</keyword>
<dbReference type="Pfam" id="PF07081">
    <property type="entry name" value="DUF1349"/>
    <property type="match status" value="1"/>
</dbReference>
<feature type="region of interest" description="Disordered" evidence="1">
    <location>
        <begin position="1"/>
        <end position="20"/>
    </location>
</feature>
<evidence type="ECO:0000256" key="1">
    <source>
        <dbReference type="SAM" id="MobiDB-lite"/>
    </source>
</evidence>
<dbReference type="OrthoDB" id="42525at2759"/>
<gene>
    <name evidence="2" type="ORF">DL764_001084</name>
</gene>
<dbReference type="InterPro" id="IPR009784">
    <property type="entry name" value="DUF1349"/>
</dbReference>
<evidence type="ECO:0000313" key="2">
    <source>
        <dbReference type="EMBL" id="RYP09749.1"/>
    </source>
</evidence>
<comment type="caution">
    <text evidence="2">The sequence shown here is derived from an EMBL/GenBank/DDBJ whole genome shotgun (WGS) entry which is preliminary data.</text>
</comment>
<organism evidence="2 3">
    <name type="scientific">Monosporascus ibericus</name>
    <dbReference type="NCBI Taxonomy" id="155417"/>
    <lineage>
        <taxon>Eukaryota</taxon>
        <taxon>Fungi</taxon>
        <taxon>Dikarya</taxon>
        <taxon>Ascomycota</taxon>
        <taxon>Pezizomycotina</taxon>
        <taxon>Sordariomycetes</taxon>
        <taxon>Xylariomycetidae</taxon>
        <taxon>Xylariales</taxon>
        <taxon>Xylariales incertae sedis</taxon>
        <taxon>Monosporascus</taxon>
    </lineage>
</organism>
<dbReference type="PANTHER" id="PTHR35332">
    <property type="entry name" value="REGULATION OF ENOLASE PROTEIN 1"/>
    <property type="match status" value="1"/>
</dbReference>
<name>A0A4V1XCH3_9PEZI</name>
<dbReference type="EMBL" id="QJNU01000030">
    <property type="protein sequence ID" value="RYP09749.1"/>
    <property type="molecule type" value="Genomic_DNA"/>
</dbReference>
<dbReference type="Proteomes" id="UP000293360">
    <property type="component" value="Unassembled WGS sequence"/>
</dbReference>
<evidence type="ECO:0000313" key="3">
    <source>
        <dbReference type="Proteomes" id="UP000293360"/>
    </source>
</evidence>
<protein>
    <submittedName>
        <fullName evidence="2">Uncharacterized protein</fullName>
    </submittedName>
</protein>
<proteinExistence type="predicted"/>
<reference evidence="2 3" key="1">
    <citation type="submission" date="2018-06" db="EMBL/GenBank/DDBJ databases">
        <title>Complete Genomes of Monosporascus.</title>
        <authorList>
            <person name="Robinson A.J."/>
            <person name="Natvig D.O."/>
        </authorList>
    </citation>
    <scope>NUCLEOTIDE SEQUENCE [LARGE SCALE GENOMIC DNA]</scope>
    <source>
        <strain evidence="2 3">CBS 110550</strain>
    </source>
</reference>
<accession>A0A4V1XCH3</accession>